<evidence type="ECO:0000256" key="1">
    <source>
        <dbReference type="SAM" id="MobiDB-lite"/>
    </source>
</evidence>
<gene>
    <name evidence="2" type="ORF">R3P38DRAFT_2764056</name>
</gene>
<comment type="caution">
    <text evidence="2">The sequence shown here is derived from an EMBL/GenBank/DDBJ whole genome shotgun (WGS) entry which is preliminary data.</text>
</comment>
<protein>
    <recommendedName>
        <fullName evidence="4">Gag protein</fullName>
    </recommendedName>
</protein>
<feature type="compositionally biased region" description="Polar residues" evidence="1">
    <location>
        <begin position="46"/>
        <end position="56"/>
    </location>
</feature>
<evidence type="ECO:0008006" key="4">
    <source>
        <dbReference type="Google" id="ProtNLM"/>
    </source>
</evidence>
<organism evidence="2 3">
    <name type="scientific">Favolaschia claudopus</name>
    <dbReference type="NCBI Taxonomy" id="2862362"/>
    <lineage>
        <taxon>Eukaryota</taxon>
        <taxon>Fungi</taxon>
        <taxon>Dikarya</taxon>
        <taxon>Basidiomycota</taxon>
        <taxon>Agaricomycotina</taxon>
        <taxon>Agaricomycetes</taxon>
        <taxon>Agaricomycetidae</taxon>
        <taxon>Agaricales</taxon>
        <taxon>Marasmiineae</taxon>
        <taxon>Mycenaceae</taxon>
        <taxon>Favolaschia</taxon>
    </lineage>
</organism>
<feature type="region of interest" description="Disordered" evidence="1">
    <location>
        <begin position="37"/>
        <end position="56"/>
    </location>
</feature>
<proteinExistence type="predicted"/>
<evidence type="ECO:0000313" key="2">
    <source>
        <dbReference type="EMBL" id="KAK7050800.1"/>
    </source>
</evidence>
<evidence type="ECO:0000313" key="3">
    <source>
        <dbReference type="Proteomes" id="UP001362999"/>
    </source>
</evidence>
<dbReference type="EMBL" id="JAWWNJ010000008">
    <property type="protein sequence ID" value="KAK7050800.1"/>
    <property type="molecule type" value="Genomic_DNA"/>
</dbReference>
<sequence length="184" mass="20322">MGNPSTDSVKEAAETVEFSPRLTPWEGIRPKIVIRPLKPPEFTPRTGIQPNRISTPSPDIYDLVKDCVRSHTECTRQPQSTDVKVWDNYPAQMLSFGKETVDQAIQQGNARNVKEVAGDRGNGSTYSSVQGHGQQYMKKSDSRQSTQAAYIQSIILTGGYNDRELRAKGRHKLLSSYGNGGLGP</sequence>
<name>A0AAW0DL39_9AGAR</name>
<dbReference type="Proteomes" id="UP001362999">
    <property type="component" value="Unassembled WGS sequence"/>
</dbReference>
<reference evidence="2 3" key="1">
    <citation type="journal article" date="2024" name="J Genomics">
        <title>Draft genome sequencing and assembly of Favolaschia claudopus CIRM-BRFM 2984 isolated from oak limbs.</title>
        <authorList>
            <person name="Navarro D."/>
            <person name="Drula E."/>
            <person name="Chaduli D."/>
            <person name="Cazenave R."/>
            <person name="Ahrendt S."/>
            <person name="Wang J."/>
            <person name="Lipzen A."/>
            <person name="Daum C."/>
            <person name="Barry K."/>
            <person name="Grigoriev I.V."/>
            <person name="Favel A."/>
            <person name="Rosso M.N."/>
            <person name="Martin F."/>
        </authorList>
    </citation>
    <scope>NUCLEOTIDE SEQUENCE [LARGE SCALE GENOMIC DNA]</scope>
    <source>
        <strain evidence="2 3">CIRM-BRFM 2984</strain>
    </source>
</reference>
<accession>A0AAW0DL39</accession>
<dbReference type="AlphaFoldDB" id="A0AAW0DL39"/>
<keyword evidence="3" id="KW-1185">Reference proteome</keyword>